<proteinExistence type="predicted"/>
<name>A0ACC0NQV5_RHOML</name>
<gene>
    <name evidence="1" type="ORF">RHMOL_Rhmol05G0163300</name>
</gene>
<sequence>MADQPLTIEAMLTNLQNNIVSMQQRATQTDANITHLNDLIYTCPPPPLEEEGEDNEDDQEQPILVLDPRNEGRLIVQPNPREAHAPVANLNPVGG</sequence>
<keyword evidence="2" id="KW-1185">Reference proteome</keyword>
<evidence type="ECO:0000313" key="2">
    <source>
        <dbReference type="Proteomes" id="UP001062846"/>
    </source>
</evidence>
<dbReference type="Proteomes" id="UP001062846">
    <property type="component" value="Chromosome 5"/>
</dbReference>
<organism evidence="1 2">
    <name type="scientific">Rhododendron molle</name>
    <name type="common">Chinese azalea</name>
    <name type="synonym">Azalea mollis</name>
    <dbReference type="NCBI Taxonomy" id="49168"/>
    <lineage>
        <taxon>Eukaryota</taxon>
        <taxon>Viridiplantae</taxon>
        <taxon>Streptophyta</taxon>
        <taxon>Embryophyta</taxon>
        <taxon>Tracheophyta</taxon>
        <taxon>Spermatophyta</taxon>
        <taxon>Magnoliopsida</taxon>
        <taxon>eudicotyledons</taxon>
        <taxon>Gunneridae</taxon>
        <taxon>Pentapetalae</taxon>
        <taxon>asterids</taxon>
        <taxon>Ericales</taxon>
        <taxon>Ericaceae</taxon>
        <taxon>Ericoideae</taxon>
        <taxon>Rhodoreae</taxon>
        <taxon>Rhododendron</taxon>
    </lineage>
</organism>
<evidence type="ECO:0000313" key="1">
    <source>
        <dbReference type="EMBL" id="KAI8555291.1"/>
    </source>
</evidence>
<accession>A0ACC0NQV5</accession>
<comment type="caution">
    <text evidence="1">The sequence shown here is derived from an EMBL/GenBank/DDBJ whole genome shotgun (WGS) entry which is preliminary data.</text>
</comment>
<reference evidence="1" key="1">
    <citation type="submission" date="2022-02" db="EMBL/GenBank/DDBJ databases">
        <title>Plant Genome Project.</title>
        <authorList>
            <person name="Zhang R.-G."/>
        </authorList>
    </citation>
    <scope>NUCLEOTIDE SEQUENCE</scope>
    <source>
        <strain evidence="1">AT1</strain>
    </source>
</reference>
<protein>
    <submittedName>
        <fullName evidence="1">Uncharacterized protein</fullName>
    </submittedName>
</protein>
<dbReference type="EMBL" id="CM046392">
    <property type="protein sequence ID" value="KAI8555291.1"/>
    <property type="molecule type" value="Genomic_DNA"/>
</dbReference>